<dbReference type="PANTHER" id="PTHR43000">
    <property type="entry name" value="DTDP-D-GLUCOSE 4,6-DEHYDRATASE-RELATED"/>
    <property type="match status" value="1"/>
</dbReference>
<evidence type="ECO:0000259" key="2">
    <source>
        <dbReference type="Pfam" id="PF01370"/>
    </source>
</evidence>
<sequence length="310" mass="35544">MITNKKVLVTGGAGRLARYTVDYLLERNYQVTAYDVTSPDSETFPKEVQFVKGDLTSLEDNMRAIHLSDAEAIIHLGAITHDTTLQPGRARIQRMPEDETMRVNTMGTYYLMDAARRFNVKTVVAASSYYVLGLGFRISNKPFQVDYLPIDEEHPLRPEDSYSLSKMINEETLKAFGLAYGIRTVAFRLNGVDYPSQRHMYKYKITPESRPNHVGGPIGTTHQYIDPRDAAQAFLLALEATNLDLFEVFYLHTDSRHWEDTKTVVERHWPDLKVMAADLKGTEGLITCRKLHEKLGYQPQYSWRNPRNDF</sequence>
<proteinExistence type="inferred from homology"/>
<protein>
    <submittedName>
        <fullName evidence="3">NAD(P)-dependent oxidoreductase</fullName>
    </submittedName>
</protein>
<keyword evidence="4" id="KW-1185">Reference proteome</keyword>
<dbReference type="CDD" id="cd08946">
    <property type="entry name" value="SDR_e"/>
    <property type="match status" value="1"/>
</dbReference>
<dbReference type="InterPro" id="IPR036291">
    <property type="entry name" value="NAD(P)-bd_dom_sf"/>
</dbReference>
<dbReference type="SUPFAM" id="SSF51735">
    <property type="entry name" value="NAD(P)-binding Rossmann-fold domains"/>
    <property type="match status" value="1"/>
</dbReference>
<name>A0ABW0K988_9BACL</name>
<evidence type="ECO:0000313" key="3">
    <source>
        <dbReference type="EMBL" id="MFC5449855.1"/>
    </source>
</evidence>
<dbReference type="Gene3D" id="3.40.50.720">
    <property type="entry name" value="NAD(P)-binding Rossmann-like Domain"/>
    <property type="match status" value="1"/>
</dbReference>
<organism evidence="3 4">
    <name type="scientific">Paenibacillus aestuarii</name>
    <dbReference type="NCBI Taxonomy" id="516965"/>
    <lineage>
        <taxon>Bacteria</taxon>
        <taxon>Bacillati</taxon>
        <taxon>Bacillota</taxon>
        <taxon>Bacilli</taxon>
        <taxon>Bacillales</taxon>
        <taxon>Paenibacillaceae</taxon>
        <taxon>Paenibacillus</taxon>
    </lineage>
</organism>
<accession>A0ABW0K988</accession>
<reference evidence="4" key="1">
    <citation type="journal article" date="2019" name="Int. J. Syst. Evol. Microbiol.">
        <title>The Global Catalogue of Microorganisms (GCM) 10K type strain sequencing project: providing services to taxonomists for standard genome sequencing and annotation.</title>
        <authorList>
            <consortium name="The Broad Institute Genomics Platform"/>
            <consortium name="The Broad Institute Genome Sequencing Center for Infectious Disease"/>
            <person name="Wu L."/>
            <person name="Ma J."/>
        </authorList>
    </citation>
    <scope>NUCLEOTIDE SEQUENCE [LARGE SCALE GENOMIC DNA]</scope>
    <source>
        <strain evidence="4">KACC 11904</strain>
    </source>
</reference>
<dbReference type="Proteomes" id="UP001596044">
    <property type="component" value="Unassembled WGS sequence"/>
</dbReference>
<gene>
    <name evidence="3" type="ORF">ACFPOG_16500</name>
</gene>
<dbReference type="EMBL" id="JBHSMJ010000022">
    <property type="protein sequence ID" value="MFC5449855.1"/>
    <property type="molecule type" value="Genomic_DNA"/>
</dbReference>
<dbReference type="RefSeq" id="WP_270884846.1">
    <property type="nucleotide sequence ID" value="NZ_JAQFVF010000080.1"/>
</dbReference>
<comment type="similarity">
    <text evidence="1">Belongs to the NAD(P)-dependent epimerase/dehydratase family.</text>
</comment>
<evidence type="ECO:0000313" key="4">
    <source>
        <dbReference type="Proteomes" id="UP001596044"/>
    </source>
</evidence>
<evidence type="ECO:0000256" key="1">
    <source>
        <dbReference type="ARBA" id="ARBA00007637"/>
    </source>
</evidence>
<dbReference type="InterPro" id="IPR001509">
    <property type="entry name" value="Epimerase_deHydtase"/>
</dbReference>
<comment type="caution">
    <text evidence="3">The sequence shown here is derived from an EMBL/GenBank/DDBJ whole genome shotgun (WGS) entry which is preliminary data.</text>
</comment>
<dbReference type="Pfam" id="PF01370">
    <property type="entry name" value="Epimerase"/>
    <property type="match status" value="1"/>
</dbReference>
<feature type="domain" description="NAD-dependent epimerase/dehydratase" evidence="2">
    <location>
        <begin position="7"/>
        <end position="240"/>
    </location>
</feature>